<sequence>MDTPDAARPPLRAADHPLAKAKFVQLTTFRRTGEGVPTPVWFAPSVDDPTLFAVISVDNTGKTKRLAHTKRVELRACDMRGRVAEGTPTYAGTARVVRNSAGIGHVRRSVVAKYGFPARLSDLTDKVGTLVGLRRAARAGILVAVEPTPISRG</sequence>
<name>A0ABP8JZS3_9MICO</name>
<reference evidence="3" key="1">
    <citation type="journal article" date="2019" name="Int. J. Syst. Evol. Microbiol.">
        <title>The Global Catalogue of Microorganisms (GCM) 10K type strain sequencing project: providing services to taxonomists for standard genome sequencing and annotation.</title>
        <authorList>
            <consortium name="The Broad Institute Genomics Platform"/>
            <consortium name="The Broad Institute Genome Sequencing Center for Infectious Disease"/>
            <person name="Wu L."/>
            <person name="Ma J."/>
        </authorList>
    </citation>
    <scope>NUCLEOTIDE SEQUENCE [LARGE SCALE GENOMIC DNA]</scope>
    <source>
        <strain evidence="3">JCM 17738</strain>
    </source>
</reference>
<evidence type="ECO:0000313" key="2">
    <source>
        <dbReference type="EMBL" id="GAA4398426.1"/>
    </source>
</evidence>
<organism evidence="2 3">
    <name type="scientific">Ornithinibacter aureus</name>
    <dbReference type="NCBI Taxonomy" id="622664"/>
    <lineage>
        <taxon>Bacteria</taxon>
        <taxon>Bacillati</taxon>
        <taxon>Actinomycetota</taxon>
        <taxon>Actinomycetes</taxon>
        <taxon>Micrococcales</taxon>
        <taxon>Intrasporangiaceae</taxon>
        <taxon>Ornithinibacter</taxon>
    </lineage>
</organism>
<dbReference type="Gene3D" id="2.30.110.10">
    <property type="entry name" value="Electron Transport, Fmn-binding Protein, Chain A"/>
    <property type="match status" value="1"/>
</dbReference>
<gene>
    <name evidence="2" type="ORF">GCM10023153_23310</name>
</gene>
<dbReference type="Proteomes" id="UP001500390">
    <property type="component" value="Unassembled WGS sequence"/>
</dbReference>
<dbReference type="InterPro" id="IPR012349">
    <property type="entry name" value="Split_barrel_FMN-bd"/>
</dbReference>
<dbReference type="SUPFAM" id="SSF50475">
    <property type="entry name" value="FMN-binding split barrel"/>
    <property type="match status" value="1"/>
</dbReference>
<dbReference type="InterPro" id="IPR019965">
    <property type="entry name" value="PPOX_F420-dep_Rv2061_put"/>
</dbReference>
<evidence type="ECO:0008006" key="4">
    <source>
        <dbReference type="Google" id="ProtNLM"/>
    </source>
</evidence>
<protein>
    <recommendedName>
        <fullName evidence="4">PPOX class F420-dependent oxidoreductase</fullName>
    </recommendedName>
</protein>
<accession>A0ABP8JZS3</accession>
<proteinExistence type="predicted"/>
<dbReference type="NCBIfam" id="TIGR03666">
    <property type="entry name" value="Rv2061_F420"/>
    <property type="match status" value="1"/>
</dbReference>
<dbReference type="RefSeq" id="WP_159901959.1">
    <property type="nucleotide sequence ID" value="NZ_BAABFX010000032.1"/>
</dbReference>
<dbReference type="EMBL" id="BAABFX010000032">
    <property type="protein sequence ID" value="GAA4398426.1"/>
    <property type="molecule type" value="Genomic_DNA"/>
</dbReference>
<dbReference type="PANTHER" id="PTHR35176">
    <property type="entry name" value="HEME OXYGENASE HI_0854-RELATED"/>
    <property type="match status" value="1"/>
</dbReference>
<evidence type="ECO:0000256" key="1">
    <source>
        <dbReference type="ARBA" id="ARBA00023002"/>
    </source>
</evidence>
<dbReference type="InterPro" id="IPR052019">
    <property type="entry name" value="F420H2_bilvrd_red/Heme_oxyg"/>
</dbReference>
<dbReference type="PANTHER" id="PTHR35176:SF11">
    <property type="entry name" value="PYRIDOXAMINE 5'-PHOSPHATE OXIDASE FAMILY PROTEIN"/>
    <property type="match status" value="1"/>
</dbReference>
<keyword evidence="1" id="KW-0560">Oxidoreductase</keyword>
<comment type="caution">
    <text evidence="2">The sequence shown here is derived from an EMBL/GenBank/DDBJ whole genome shotgun (WGS) entry which is preliminary data.</text>
</comment>
<evidence type="ECO:0000313" key="3">
    <source>
        <dbReference type="Proteomes" id="UP001500390"/>
    </source>
</evidence>
<keyword evidence="3" id="KW-1185">Reference proteome</keyword>